<dbReference type="RefSeq" id="WP_407048072.1">
    <property type="nucleotide sequence ID" value="NZ_CP158568.1"/>
</dbReference>
<evidence type="ECO:0000256" key="2">
    <source>
        <dbReference type="ARBA" id="ARBA00022448"/>
    </source>
</evidence>
<dbReference type="InterPro" id="IPR050093">
    <property type="entry name" value="ABC_SmlMolc_Importer"/>
</dbReference>
<dbReference type="PROSITE" id="PS50893">
    <property type="entry name" value="ABC_TRANSPORTER_2"/>
    <property type="match status" value="1"/>
</dbReference>
<dbReference type="InterPro" id="IPR013611">
    <property type="entry name" value="Transp-assoc_OB_typ2"/>
</dbReference>
<dbReference type="InterPro" id="IPR008995">
    <property type="entry name" value="Mo/tungstate-bd_C_term_dom"/>
</dbReference>
<comment type="similarity">
    <text evidence="1">Belongs to the ABC transporter superfamily.</text>
</comment>
<dbReference type="Gene3D" id="2.40.50.100">
    <property type="match status" value="1"/>
</dbReference>
<dbReference type="PROSITE" id="PS00211">
    <property type="entry name" value="ABC_TRANSPORTER_1"/>
    <property type="match status" value="1"/>
</dbReference>
<evidence type="ECO:0000259" key="6">
    <source>
        <dbReference type="PROSITE" id="PS50893"/>
    </source>
</evidence>
<dbReference type="Pfam" id="PF00005">
    <property type="entry name" value="ABC_tran"/>
    <property type="match status" value="1"/>
</dbReference>
<evidence type="ECO:0000256" key="3">
    <source>
        <dbReference type="ARBA" id="ARBA00022741"/>
    </source>
</evidence>
<dbReference type="InterPro" id="IPR003439">
    <property type="entry name" value="ABC_transporter-like_ATP-bd"/>
</dbReference>
<dbReference type="Gene3D" id="3.40.50.300">
    <property type="entry name" value="P-loop containing nucleotide triphosphate hydrolases"/>
    <property type="match status" value="1"/>
</dbReference>
<evidence type="ECO:0000256" key="1">
    <source>
        <dbReference type="ARBA" id="ARBA00005417"/>
    </source>
</evidence>
<evidence type="ECO:0000256" key="5">
    <source>
        <dbReference type="SAM" id="MobiDB-lite"/>
    </source>
</evidence>
<accession>A0AAU7X537</accession>
<keyword evidence="4 7" id="KW-0067">ATP-binding</keyword>
<sequence>MTEAAPALPGHRLKLYGLSKRYGPHRALHDVTLEVAPGEFLTLLGPSGSGKTTVLMALAGFVEPSDGEIYLDGRPISALPPDRRDFGVVFQGYALFPHLSVAANVAFPLEVRGLGRADIRAKVAAALDLVRLGAFADRKPRALSGGQQQRVALARALVFEPKLLLLDEPMGALDRQLKSELQGELRRLHRRLGTTFVNVTHDQEEAMALSDRIAVMRGGEIVEVGTPAELYARPRTRFVASFLGRSNFLEGVVGAVRGGVANVEVGGRTIRHATPEPVAPGACVTLALRPERIELGPRDGLDNVLTGRLLDAVQTGPGLDLAVEVGLPEPLEVRIPPTASPCRPRGGDRARLGRRRDRRGHRGRQRLAPRT</sequence>
<dbReference type="InterPro" id="IPR027417">
    <property type="entry name" value="P-loop_NTPase"/>
</dbReference>
<protein>
    <submittedName>
        <fullName evidence="7">ABC transporter ATP-binding protein</fullName>
    </submittedName>
</protein>
<dbReference type="AlphaFoldDB" id="A0AAU7X537"/>
<dbReference type="GO" id="GO:0005524">
    <property type="term" value="F:ATP binding"/>
    <property type="evidence" value="ECO:0007669"/>
    <property type="project" value="UniProtKB-KW"/>
</dbReference>
<dbReference type="GO" id="GO:0016887">
    <property type="term" value="F:ATP hydrolysis activity"/>
    <property type="evidence" value="ECO:0007669"/>
    <property type="project" value="InterPro"/>
</dbReference>
<keyword evidence="2" id="KW-0813">Transport</keyword>
<dbReference type="PANTHER" id="PTHR42781">
    <property type="entry name" value="SPERMIDINE/PUTRESCINE IMPORT ATP-BINDING PROTEIN POTA"/>
    <property type="match status" value="1"/>
</dbReference>
<dbReference type="Pfam" id="PF08402">
    <property type="entry name" value="TOBE_2"/>
    <property type="match status" value="1"/>
</dbReference>
<organism evidence="7">
    <name type="scientific">Methyloraptor flagellatus</name>
    <dbReference type="NCBI Taxonomy" id="3162530"/>
    <lineage>
        <taxon>Bacteria</taxon>
        <taxon>Pseudomonadati</taxon>
        <taxon>Pseudomonadota</taxon>
        <taxon>Alphaproteobacteria</taxon>
        <taxon>Hyphomicrobiales</taxon>
        <taxon>Ancalomicrobiaceae</taxon>
        <taxon>Methyloraptor</taxon>
    </lineage>
</organism>
<dbReference type="PANTHER" id="PTHR42781:SF4">
    <property type="entry name" value="SPERMIDINE_PUTRESCINE IMPORT ATP-BINDING PROTEIN POTA"/>
    <property type="match status" value="1"/>
</dbReference>
<feature type="region of interest" description="Disordered" evidence="5">
    <location>
        <begin position="332"/>
        <end position="371"/>
    </location>
</feature>
<evidence type="ECO:0000313" key="7">
    <source>
        <dbReference type="EMBL" id="XBY42969.1"/>
    </source>
</evidence>
<keyword evidence="3" id="KW-0547">Nucleotide-binding</keyword>
<dbReference type="KEGG" id="mflg:ABS361_12705"/>
<dbReference type="GO" id="GO:0015847">
    <property type="term" value="P:putrescine transport"/>
    <property type="evidence" value="ECO:0007669"/>
    <property type="project" value="UniProtKB-ARBA"/>
</dbReference>
<dbReference type="FunFam" id="3.40.50.300:FF:000133">
    <property type="entry name" value="Spermidine/putrescine import ATP-binding protein PotA"/>
    <property type="match status" value="1"/>
</dbReference>
<evidence type="ECO:0000256" key="4">
    <source>
        <dbReference type="ARBA" id="ARBA00022840"/>
    </source>
</evidence>
<dbReference type="InterPro" id="IPR017871">
    <property type="entry name" value="ABC_transporter-like_CS"/>
</dbReference>
<dbReference type="GO" id="GO:0022857">
    <property type="term" value="F:transmembrane transporter activity"/>
    <property type="evidence" value="ECO:0007669"/>
    <property type="project" value="InterPro"/>
</dbReference>
<reference evidence="7" key="1">
    <citation type="submission" date="2024-06" db="EMBL/GenBank/DDBJ databases">
        <title>Methylostella associata gen. nov., sp. nov., a novel Ancalomicrobiaceae-affiliated facultatively methylotrophic bacteria that feed on methanotrophs of the genus Methylococcus.</title>
        <authorList>
            <person name="Saltykova V."/>
            <person name="Danilova O.V."/>
            <person name="Oshkin I.Y."/>
            <person name="Belova S.E."/>
            <person name="Pimenov N.V."/>
            <person name="Dedysh S.N."/>
        </authorList>
    </citation>
    <scope>NUCLEOTIDE SEQUENCE</scope>
    <source>
        <strain evidence="7">S20</strain>
    </source>
</reference>
<dbReference type="SUPFAM" id="SSF52540">
    <property type="entry name" value="P-loop containing nucleoside triphosphate hydrolases"/>
    <property type="match status" value="1"/>
</dbReference>
<feature type="domain" description="ABC transporter" evidence="6">
    <location>
        <begin position="13"/>
        <end position="243"/>
    </location>
</feature>
<proteinExistence type="inferred from homology"/>
<name>A0AAU7X537_9HYPH</name>
<dbReference type="EMBL" id="CP158568">
    <property type="protein sequence ID" value="XBY42969.1"/>
    <property type="molecule type" value="Genomic_DNA"/>
</dbReference>
<gene>
    <name evidence="7" type="ORF">ABS361_12705</name>
</gene>
<feature type="compositionally biased region" description="Basic residues" evidence="5">
    <location>
        <begin position="352"/>
        <end position="371"/>
    </location>
</feature>
<dbReference type="GO" id="GO:0043190">
    <property type="term" value="C:ATP-binding cassette (ABC) transporter complex"/>
    <property type="evidence" value="ECO:0007669"/>
    <property type="project" value="InterPro"/>
</dbReference>
<dbReference type="SMART" id="SM00382">
    <property type="entry name" value="AAA"/>
    <property type="match status" value="1"/>
</dbReference>
<dbReference type="InterPro" id="IPR003593">
    <property type="entry name" value="AAA+_ATPase"/>
</dbReference>
<dbReference type="SUPFAM" id="SSF50331">
    <property type="entry name" value="MOP-like"/>
    <property type="match status" value="1"/>
</dbReference>